<evidence type="ECO:0000313" key="1">
    <source>
        <dbReference type="EMBL" id="MBK0401661.1"/>
    </source>
</evidence>
<reference evidence="1 2" key="1">
    <citation type="submission" date="2020-12" db="EMBL/GenBank/DDBJ databases">
        <title>Bacterial novel species Adhaeribacter sp. BT258 isolated from soil.</title>
        <authorList>
            <person name="Jung H.-Y."/>
        </authorList>
    </citation>
    <scope>NUCLEOTIDE SEQUENCE [LARGE SCALE GENOMIC DNA]</scope>
    <source>
        <strain evidence="1 2">BT258</strain>
    </source>
</reference>
<dbReference type="EMBL" id="JAEHFX010000001">
    <property type="protein sequence ID" value="MBK0401661.1"/>
    <property type="molecule type" value="Genomic_DNA"/>
</dbReference>
<organism evidence="1 2">
    <name type="scientific">Adhaeribacter terrigena</name>
    <dbReference type="NCBI Taxonomy" id="2793070"/>
    <lineage>
        <taxon>Bacteria</taxon>
        <taxon>Pseudomonadati</taxon>
        <taxon>Bacteroidota</taxon>
        <taxon>Cytophagia</taxon>
        <taxon>Cytophagales</taxon>
        <taxon>Hymenobacteraceae</taxon>
        <taxon>Adhaeribacter</taxon>
    </lineage>
</organism>
<dbReference type="Proteomes" id="UP000644147">
    <property type="component" value="Unassembled WGS sequence"/>
</dbReference>
<keyword evidence="2" id="KW-1185">Reference proteome</keyword>
<sequence>MDIQARKIHFVQEFLRLNNEKIVAKFEQILQSEKQKLYAAEVNPMSMEEFNKMIDSAEDDAANGRFRSAEDLEKDIDSWS</sequence>
<name>A0ABS1BXL8_9BACT</name>
<comment type="caution">
    <text evidence="1">The sequence shown here is derived from an EMBL/GenBank/DDBJ whole genome shotgun (WGS) entry which is preliminary data.</text>
</comment>
<gene>
    <name evidence="1" type="ORF">I5M27_01610</name>
</gene>
<protein>
    <submittedName>
        <fullName evidence="1">Uncharacterized protein</fullName>
    </submittedName>
</protein>
<accession>A0ABS1BXL8</accession>
<evidence type="ECO:0000313" key="2">
    <source>
        <dbReference type="Proteomes" id="UP000644147"/>
    </source>
</evidence>
<dbReference type="RefSeq" id="WP_200504282.1">
    <property type="nucleotide sequence ID" value="NZ_JAEHFX010000001.1"/>
</dbReference>
<proteinExistence type="predicted"/>